<sequence>MKIALFGATGRVGQAFLRLAGTNEQLDIYALIRSSNDKLGLPKERIVIGNARCREDVKEVMKDAEIVISCLGTDGDDTLSAAMTHILAIMQEQHIKRLITIGTAGILNSRFEPGKYRFETNESKRKLTRAAKEHARVYEMLRASSLDWTMICPTYLPDGEAAGEYRAERNVLPAEGKKITVGDTAAFLYHELLTGDYIGCRVGLAY</sequence>
<evidence type="ECO:0000313" key="3">
    <source>
        <dbReference type="Proteomes" id="UP001073053"/>
    </source>
</evidence>
<protein>
    <submittedName>
        <fullName evidence="2">NAD(P)H-binding protein</fullName>
    </submittedName>
</protein>
<accession>A0A9Q4EL44</accession>
<dbReference type="PANTHER" id="PTHR43355">
    <property type="entry name" value="FLAVIN REDUCTASE (NADPH)"/>
    <property type="match status" value="1"/>
</dbReference>
<dbReference type="RefSeq" id="WP_268498477.1">
    <property type="nucleotide sequence ID" value="NZ_JALAVZ010000011.1"/>
</dbReference>
<dbReference type="Gene3D" id="3.40.50.720">
    <property type="entry name" value="NAD(P)-binding Rossmann-like Domain"/>
    <property type="match status" value="1"/>
</dbReference>
<dbReference type="AlphaFoldDB" id="A0A9Q4EL44"/>
<dbReference type="SUPFAM" id="SSF51735">
    <property type="entry name" value="NAD(P)-binding Rossmann-fold domains"/>
    <property type="match status" value="1"/>
</dbReference>
<dbReference type="Pfam" id="PF13460">
    <property type="entry name" value="NAD_binding_10"/>
    <property type="match status" value="1"/>
</dbReference>
<dbReference type="InterPro" id="IPR036291">
    <property type="entry name" value="NAD(P)-bd_dom_sf"/>
</dbReference>
<evidence type="ECO:0000259" key="1">
    <source>
        <dbReference type="Pfam" id="PF13460"/>
    </source>
</evidence>
<reference evidence="2" key="1">
    <citation type="submission" date="2022-02" db="EMBL/GenBank/DDBJ databases">
        <title>Crop Bioprotection Bacillus Genome Sequencing.</title>
        <authorList>
            <person name="Dunlap C."/>
        </authorList>
    </citation>
    <scope>NUCLEOTIDE SEQUENCE</scope>
    <source>
        <strain evidence="2">EC49O2N-C10</strain>
    </source>
</reference>
<dbReference type="InterPro" id="IPR016040">
    <property type="entry name" value="NAD(P)-bd_dom"/>
</dbReference>
<feature type="domain" description="NAD(P)-binding" evidence="1">
    <location>
        <begin position="7"/>
        <end position="190"/>
    </location>
</feature>
<organism evidence="2 3">
    <name type="scientific">Bacillus halotolerans</name>
    <dbReference type="NCBI Taxonomy" id="260554"/>
    <lineage>
        <taxon>Bacteria</taxon>
        <taxon>Bacillati</taxon>
        <taxon>Bacillota</taxon>
        <taxon>Bacilli</taxon>
        <taxon>Bacillales</taxon>
        <taxon>Bacillaceae</taxon>
        <taxon>Bacillus</taxon>
    </lineage>
</organism>
<name>A0A9Q4EL44_9BACI</name>
<comment type="caution">
    <text evidence="2">The sequence shown here is derived from an EMBL/GenBank/DDBJ whole genome shotgun (WGS) entry which is preliminary data.</text>
</comment>
<gene>
    <name evidence="2" type="ORF">MOF03_02425</name>
</gene>
<evidence type="ECO:0000313" key="2">
    <source>
        <dbReference type="EMBL" id="MCY9183514.1"/>
    </source>
</evidence>
<dbReference type="EMBL" id="JALAWA010000002">
    <property type="protein sequence ID" value="MCY9183514.1"/>
    <property type="molecule type" value="Genomic_DNA"/>
</dbReference>
<dbReference type="InterPro" id="IPR051606">
    <property type="entry name" value="Polyketide_Oxido-like"/>
</dbReference>
<dbReference type="Proteomes" id="UP001073053">
    <property type="component" value="Unassembled WGS sequence"/>
</dbReference>
<dbReference type="GO" id="GO:0016646">
    <property type="term" value="F:oxidoreductase activity, acting on the CH-NH group of donors, NAD or NADP as acceptor"/>
    <property type="evidence" value="ECO:0007669"/>
    <property type="project" value="TreeGrafter"/>
</dbReference>
<proteinExistence type="predicted"/>
<dbReference type="PANTHER" id="PTHR43355:SF2">
    <property type="entry name" value="FLAVIN REDUCTASE (NADPH)"/>
    <property type="match status" value="1"/>
</dbReference>